<feature type="transmembrane region" description="Helical" evidence="1">
    <location>
        <begin position="12"/>
        <end position="32"/>
    </location>
</feature>
<feature type="transmembrane region" description="Helical" evidence="1">
    <location>
        <begin position="428"/>
        <end position="448"/>
    </location>
</feature>
<feature type="transmembrane region" description="Helical" evidence="1">
    <location>
        <begin position="962"/>
        <end position="981"/>
    </location>
</feature>
<dbReference type="SUPFAM" id="SSF82866">
    <property type="entry name" value="Multidrug efflux transporter AcrB transmembrane domain"/>
    <property type="match status" value="2"/>
</dbReference>
<dbReference type="Gene3D" id="3.30.70.1440">
    <property type="entry name" value="Multidrug efflux transporter AcrB pore domain"/>
    <property type="match status" value="1"/>
</dbReference>
<accession>A0A081C679</accession>
<feature type="transmembrane region" description="Helical" evidence="1">
    <location>
        <begin position="529"/>
        <end position="551"/>
    </location>
</feature>
<feature type="transmembrane region" description="Helical" evidence="1">
    <location>
        <begin position="383"/>
        <end position="407"/>
    </location>
</feature>
<dbReference type="Gene3D" id="1.20.1640.10">
    <property type="entry name" value="Multidrug efflux transporter AcrB transmembrane domain"/>
    <property type="match status" value="2"/>
</dbReference>
<reference evidence="2" key="1">
    <citation type="journal article" date="2015" name="PeerJ">
        <title>First genomic representation of candidate bacterial phylum KSB3 points to enhanced environmental sensing as a trigger of wastewater bulking.</title>
        <authorList>
            <person name="Sekiguchi Y."/>
            <person name="Ohashi A."/>
            <person name="Parks D.H."/>
            <person name="Yamauchi T."/>
            <person name="Tyson G.W."/>
            <person name="Hugenholtz P."/>
        </authorList>
    </citation>
    <scope>NUCLEOTIDE SEQUENCE [LARGE SCALE GENOMIC DNA]</scope>
</reference>
<feature type="transmembrane region" description="Helical" evidence="1">
    <location>
        <begin position="860"/>
        <end position="879"/>
    </location>
</feature>
<feature type="transmembrane region" description="Helical" evidence="1">
    <location>
        <begin position="993"/>
        <end position="1016"/>
    </location>
</feature>
<organism evidence="2">
    <name type="scientific">Vecturithrix granuli</name>
    <dbReference type="NCBI Taxonomy" id="1499967"/>
    <lineage>
        <taxon>Bacteria</taxon>
        <taxon>Candidatus Moduliflexota</taxon>
        <taxon>Candidatus Vecturitrichia</taxon>
        <taxon>Candidatus Vecturitrichales</taxon>
        <taxon>Candidatus Vecturitrichaceae</taxon>
        <taxon>Candidatus Vecturithrix</taxon>
    </lineage>
</organism>
<dbReference type="Gene3D" id="3.30.70.1320">
    <property type="entry name" value="Multidrug efflux transporter AcrB pore domain like"/>
    <property type="match status" value="1"/>
</dbReference>
<keyword evidence="3" id="KW-1185">Reference proteome</keyword>
<dbReference type="Gene3D" id="3.30.2090.10">
    <property type="entry name" value="Multidrug efflux transporter AcrB TolC docking domain, DN and DC subdomains"/>
    <property type="match status" value="2"/>
</dbReference>
<dbReference type="Proteomes" id="UP000030661">
    <property type="component" value="Unassembled WGS sequence"/>
</dbReference>
<feature type="transmembrane region" description="Helical" evidence="1">
    <location>
        <begin position="357"/>
        <end position="377"/>
    </location>
</feature>
<dbReference type="GO" id="GO:0042910">
    <property type="term" value="F:xenobiotic transmembrane transporter activity"/>
    <property type="evidence" value="ECO:0007669"/>
    <property type="project" value="TreeGrafter"/>
</dbReference>
<protein>
    <submittedName>
        <fullName evidence="2">Acriflavin resistance protein</fullName>
    </submittedName>
</protein>
<keyword evidence="1" id="KW-1133">Transmembrane helix</keyword>
<dbReference type="InterPro" id="IPR001036">
    <property type="entry name" value="Acrflvin-R"/>
</dbReference>
<sequence length="1033" mass="113219">MKISRFSVHRPIFTTMIILILIILGVVSLSRLPIDLMPDMTYPVLSISTSYGNVAPQEIEQLITRPIEEAMSAVAGVEEVTSTSSEGRSTVRVSFAWGTDLNEAANDIRDRLDRVMSALPDDADRPSLRKFDPSAFPILILGASGNLDPIEMRNMIEDQVKTRIERIPGVASLDVFGGYEREIHVNFLADEINALGLSLDQVISALRTANQNVPGGTIERGNVEITVRTPGEYTSLDELRHTVVAVRQGAPIRLGEIASVEDTTARVTRIIRINGKPGIYVAVSKQSGTNTVQVARNVLLEIEQVNRDVPQIQLIPITNTATYIERSIANVSTSALYGGLLAILVLFFFLRNLPSTFVIATAIPISIISTFTLMYFYGFTLNIVSLGGLALGIGMMVDSAIVVLENITRLRESGHESIAAAVHGSEEVTAAIIAGTFTTLAVFLPLVFVRGMVGVMFKQLAYVVSFALLCALFVSLTLVPMLAAHLHRPLALENGNAKQHRIYRASEKLFRRVEEGYSHFLDIALNHRILVVLGAVLLIGGSLLLIPLVGFEFMPAADEGEVRVTAEVETGTRLEVLDEIMRPIEARVLQAVPEAEKWLAFLGGTWGGGSRTGDIRITLVPARERTRTSEEIASALRRQLMNIPGVTIRTRAGQGMFFMRMGSGGGTERIELEILGYDLQTADRLATQIRQAIRDIEGVTDVRISRDSGSPENLILIDRAKAADMNLTVSQIANMLKTVMQGTIATYFREQGDEYPIRVKVKEAEKMDLRDLLNLTLTNSAGQPVVLRNVVHVASQTGPTSIDRKNQERIVTISVNISGRDMGHIVADIREQLKTIPVPRNFTLNFGGDVEEQRKAFNELLLSLVLALMLVYMVMACLYESLRDPFVVMFSVPLAIIGVVLVLFLTRTTFNVQSYIGCIMLGGIVVNNAILLVDHINLLRRRNGLPLREAIEEAGKHRLRPILMTSLTTILALLPLAIGIGEGSEAQSPLARAVIGGLLSSTLITLVFIPVIYSIFEASLTKRKTKKEARVAV</sequence>
<dbReference type="HOGENOM" id="CLU_002755_1_2_0"/>
<dbReference type="SUPFAM" id="SSF82693">
    <property type="entry name" value="Multidrug efflux transporter AcrB pore domain, PN1, PN2, PC1 and PC2 subdomains"/>
    <property type="match status" value="3"/>
</dbReference>
<dbReference type="PANTHER" id="PTHR32063">
    <property type="match status" value="1"/>
</dbReference>
<dbReference type="eggNOG" id="COG0841">
    <property type="taxonomic scope" value="Bacteria"/>
</dbReference>
<feature type="transmembrane region" description="Helical" evidence="1">
    <location>
        <begin position="886"/>
        <end position="906"/>
    </location>
</feature>
<dbReference type="Pfam" id="PF00873">
    <property type="entry name" value="ACR_tran"/>
    <property type="match status" value="1"/>
</dbReference>
<dbReference type="GO" id="GO:0005886">
    <property type="term" value="C:plasma membrane"/>
    <property type="evidence" value="ECO:0007669"/>
    <property type="project" value="TreeGrafter"/>
</dbReference>
<dbReference type="PANTHER" id="PTHR32063:SF0">
    <property type="entry name" value="SWARMING MOTILITY PROTEIN SWRC"/>
    <property type="match status" value="1"/>
</dbReference>
<keyword evidence="1" id="KW-0472">Membrane</keyword>
<proteinExistence type="predicted"/>
<keyword evidence="1" id="KW-0812">Transmembrane</keyword>
<evidence type="ECO:0000313" key="2">
    <source>
        <dbReference type="EMBL" id="GAK60084.1"/>
    </source>
</evidence>
<dbReference type="AlphaFoldDB" id="A0A081C679"/>
<feature type="transmembrane region" description="Helical" evidence="1">
    <location>
        <begin position="328"/>
        <end position="350"/>
    </location>
</feature>
<dbReference type="EMBL" id="DF820471">
    <property type="protein sequence ID" value="GAK60084.1"/>
    <property type="molecule type" value="Genomic_DNA"/>
</dbReference>
<dbReference type="PRINTS" id="PR00702">
    <property type="entry name" value="ACRIFLAVINRP"/>
</dbReference>
<name>A0A081C679_VECG1</name>
<feature type="transmembrane region" description="Helical" evidence="1">
    <location>
        <begin position="460"/>
        <end position="483"/>
    </location>
</feature>
<dbReference type="Gene3D" id="3.30.70.1430">
    <property type="entry name" value="Multidrug efflux transporter AcrB pore domain"/>
    <property type="match status" value="2"/>
</dbReference>
<dbReference type="InterPro" id="IPR027463">
    <property type="entry name" value="AcrB_DN_DC_subdom"/>
</dbReference>
<feature type="transmembrane region" description="Helical" evidence="1">
    <location>
        <begin position="912"/>
        <end position="933"/>
    </location>
</feature>
<evidence type="ECO:0000313" key="3">
    <source>
        <dbReference type="Proteomes" id="UP000030661"/>
    </source>
</evidence>
<gene>
    <name evidence="2" type="ORF">U27_07072</name>
</gene>
<dbReference type="STRING" id="1499967.U27_07072"/>
<evidence type="ECO:0000256" key="1">
    <source>
        <dbReference type="SAM" id="Phobius"/>
    </source>
</evidence>
<dbReference type="SUPFAM" id="SSF82714">
    <property type="entry name" value="Multidrug efflux transporter AcrB TolC docking domain, DN and DC subdomains"/>
    <property type="match status" value="2"/>
</dbReference>